<feature type="binding site" evidence="2">
    <location>
        <position position="159"/>
    </location>
    <ligand>
        <name>a divalent metal cation</name>
        <dbReference type="ChEBI" id="CHEBI:60240"/>
    </ligand>
</feature>
<dbReference type="OrthoDB" id="2633250at2"/>
<feature type="domain" description="SMP-30/Gluconolactonase/LRE-like region" evidence="3">
    <location>
        <begin position="26"/>
        <end position="262"/>
    </location>
</feature>
<feature type="binding site" evidence="2">
    <location>
        <position position="206"/>
    </location>
    <ligand>
        <name>a divalent metal cation</name>
        <dbReference type="ChEBI" id="CHEBI:60240"/>
    </ligand>
</feature>
<dbReference type="Pfam" id="PF08450">
    <property type="entry name" value="SGL"/>
    <property type="match status" value="1"/>
</dbReference>
<organism evidence="4 5">
    <name type="scientific">Sphingopyxis indica</name>
    <dbReference type="NCBI Taxonomy" id="436663"/>
    <lineage>
        <taxon>Bacteria</taxon>
        <taxon>Pseudomonadati</taxon>
        <taxon>Pseudomonadota</taxon>
        <taxon>Alphaproteobacteria</taxon>
        <taxon>Sphingomonadales</taxon>
        <taxon>Sphingomonadaceae</taxon>
        <taxon>Sphingopyxis</taxon>
    </lineage>
</organism>
<reference evidence="4 5" key="1">
    <citation type="submission" date="2017-06" db="EMBL/GenBank/DDBJ databases">
        <authorList>
            <person name="Kim H.J."/>
            <person name="Triplett B.A."/>
        </authorList>
    </citation>
    <scope>NUCLEOTIDE SEQUENCE [LARGE SCALE GENOMIC DNA]</scope>
    <source>
        <strain evidence="4 5">DS15</strain>
    </source>
</reference>
<gene>
    <name evidence="4" type="ORF">SAMN06295955_10767</name>
</gene>
<accession>A0A239I767</accession>
<dbReference type="InterPro" id="IPR013658">
    <property type="entry name" value="SGL"/>
</dbReference>
<dbReference type="PRINTS" id="PR01790">
    <property type="entry name" value="SMP30FAMILY"/>
</dbReference>
<evidence type="ECO:0000313" key="4">
    <source>
        <dbReference type="EMBL" id="SNS89440.1"/>
    </source>
</evidence>
<dbReference type="EMBL" id="FZPA01000007">
    <property type="protein sequence ID" value="SNS89440.1"/>
    <property type="molecule type" value="Genomic_DNA"/>
</dbReference>
<dbReference type="Proteomes" id="UP000198339">
    <property type="component" value="Unassembled WGS sequence"/>
</dbReference>
<protein>
    <submittedName>
        <fullName evidence="4">Sugar lactone lactonase YvrE</fullName>
    </submittedName>
</protein>
<keyword evidence="2" id="KW-0862">Zinc</keyword>
<name>A0A239I767_9SPHN</name>
<proteinExistence type="predicted"/>
<dbReference type="AlphaFoldDB" id="A0A239I767"/>
<evidence type="ECO:0000313" key="5">
    <source>
        <dbReference type="Proteomes" id="UP000198339"/>
    </source>
</evidence>
<dbReference type="InterPro" id="IPR051262">
    <property type="entry name" value="SMP-30/CGR1_Lactonase"/>
</dbReference>
<evidence type="ECO:0000256" key="2">
    <source>
        <dbReference type="PIRSR" id="PIRSR605511-2"/>
    </source>
</evidence>
<evidence type="ECO:0000256" key="1">
    <source>
        <dbReference type="PIRSR" id="PIRSR605511-1"/>
    </source>
</evidence>
<feature type="active site" description="Proton donor/acceptor" evidence="1">
    <location>
        <position position="206"/>
    </location>
</feature>
<dbReference type="InterPro" id="IPR011042">
    <property type="entry name" value="6-blade_b-propeller_TolB-like"/>
</dbReference>
<feature type="binding site" evidence="2">
    <location>
        <position position="110"/>
    </location>
    <ligand>
        <name>substrate</name>
    </ligand>
</feature>
<dbReference type="InterPro" id="IPR005511">
    <property type="entry name" value="SMP-30"/>
</dbReference>
<dbReference type="RefSeq" id="WP_089216012.1">
    <property type="nucleotide sequence ID" value="NZ_CP076394.1"/>
</dbReference>
<keyword evidence="5" id="KW-1185">Reference proteome</keyword>
<dbReference type="PANTHER" id="PTHR47572:SF5">
    <property type="entry name" value="BLR2277 PROTEIN"/>
    <property type="match status" value="1"/>
</dbReference>
<sequence length="293" mass="31097">MSGRVEAEGPTRIAQPRHVYATGLQFGEGPRWHDDALFVSDMFGKRVVRIGADATVETIIEVPGAPSGLGWLPDGRMIVVSMTDSMLLSVAGGKMDAYADLSSICRGTPNDMVIDRHGRAYVGNAGCNLFKGVDPKPTNLVLVEDGKASEVADGLIFPNGMAINENGDTLIVAETFAHRLTAFSIRPDGSLGDRREFARLDGRTPDGICLDREGAVWVASAETGEVLRAREGGEIAVVVDVDGRFAAACVTGGADRRTLFLVLSETTPERFMRGESSCSIETIEISVAGAGIP</sequence>
<dbReference type="PANTHER" id="PTHR47572">
    <property type="entry name" value="LIPOPROTEIN-RELATED"/>
    <property type="match status" value="1"/>
</dbReference>
<dbReference type="GO" id="GO:0046872">
    <property type="term" value="F:metal ion binding"/>
    <property type="evidence" value="ECO:0007669"/>
    <property type="project" value="UniProtKB-KW"/>
</dbReference>
<feature type="binding site" evidence="2">
    <location>
        <position position="28"/>
    </location>
    <ligand>
        <name>a divalent metal cation</name>
        <dbReference type="ChEBI" id="CHEBI:60240"/>
    </ligand>
</feature>
<evidence type="ECO:0000259" key="3">
    <source>
        <dbReference type="Pfam" id="PF08450"/>
    </source>
</evidence>
<dbReference type="Gene3D" id="2.120.10.30">
    <property type="entry name" value="TolB, C-terminal domain"/>
    <property type="match status" value="1"/>
</dbReference>
<dbReference type="SUPFAM" id="SSF63829">
    <property type="entry name" value="Calcium-dependent phosphotriesterase"/>
    <property type="match status" value="1"/>
</dbReference>
<keyword evidence="2" id="KW-0479">Metal-binding</keyword>
<comment type="cofactor">
    <cofactor evidence="2">
        <name>Zn(2+)</name>
        <dbReference type="ChEBI" id="CHEBI:29105"/>
    </cofactor>
    <text evidence="2">Binds 1 divalent metal cation per subunit.</text>
</comment>